<evidence type="ECO:0000313" key="2">
    <source>
        <dbReference type="EMBL" id="AFL49179.1"/>
    </source>
</evidence>
<proteinExistence type="predicted"/>
<dbReference type="AlphaFoldDB" id="I3WZX3"/>
<sequence>MPYAIAPIRLPAATCYGRFAPRLVSGLWSRPRRTSPAPSRTTCPVALCRGFHSTTVAGAAPGFDRLPNSPPPLRGGTLSIPI</sequence>
<feature type="region of interest" description="Disordered" evidence="1">
    <location>
        <begin position="62"/>
        <end position="82"/>
    </location>
</feature>
<name>I3WZX3_SINF2</name>
<dbReference type="EMBL" id="CP003563">
    <property type="protein sequence ID" value="AFL49179.1"/>
    <property type="molecule type" value="Genomic_DNA"/>
</dbReference>
<gene>
    <name evidence="2" type="ORF">USDA257_c05840</name>
</gene>
<dbReference type="HOGENOM" id="CLU_2556438_0_0_5"/>
<dbReference type="PATRIC" id="fig|1185652.3.peg.603"/>
<dbReference type="KEGG" id="sfd:USDA257_c05840"/>
<dbReference type="STRING" id="1185652.USDA257_c05840"/>
<dbReference type="Proteomes" id="UP000006180">
    <property type="component" value="Chromosome"/>
</dbReference>
<accession>I3WZX3</accession>
<evidence type="ECO:0000256" key="1">
    <source>
        <dbReference type="SAM" id="MobiDB-lite"/>
    </source>
</evidence>
<organism evidence="2 3">
    <name type="scientific">Sinorhizobium fredii (strain USDA 257)</name>
    <dbReference type="NCBI Taxonomy" id="1185652"/>
    <lineage>
        <taxon>Bacteria</taxon>
        <taxon>Pseudomonadati</taxon>
        <taxon>Pseudomonadota</taxon>
        <taxon>Alphaproteobacteria</taxon>
        <taxon>Hyphomicrobiales</taxon>
        <taxon>Rhizobiaceae</taxon>
        <taxon>Sinorhizobium/Ensifer group</taxon>
        <taxon>Sinorhizobium</taxon>
    </lineage>
</organism>
<evidence type="ECO:0000313" key="3">
    <source>
        <dbReference type="Proteomes" id="UP000006180"/>
    </source>
</evidence>
<reference evidence="2 3" key="1">
    <citation type="journal article" date="2012" name="J. Bacteriol.">
        <title>Complete genome sequence of the broad-host-range strain Sinorhizobium fredii USDA257.</title>
        <authorList>
            <person name="Schuldes J."/>
            <person name="Rodriguez Orbegoso M."/>
            <person name="Schmeisser C."/>
            <person name="Krishnan H.B."/>
            <person name="Daniel R."/>
            <person name="Streit W.R."/>
        </authorList>
    </citation>
    <scope>NUCLEOTIDE SEQUENCE [LARGE SCALE GENOMIC DNA]</scope>
    <source>
        <strain evidence="2 3">USDA 257</strain>
    </source>
</reference>
<protein>
    <submittedName>
        <fullName evidence="2">Uncharacterized protein</fullName>
    </submittedName>
</protein>